<reference evidence="2" key="1">
    <citation type="journal article" date="2016" name="Nat. Biotechnol.">
        <title>Sequencing wild and cultivated cassava and related species reveals extensive interspecific hybridization and genetic diversity.</title>
        <authorList>
            <person name="Bredeson J.V."/>
            <person name="Lyons J.B."/>
            <person name="Prochnik S.E."/>
            <person name="Wu G.A."/>
            <person name="Ha C.M."/>
            <person name="Edsinger-Gonzales E."/>
            <person name="Grimwood J."/>
            <person name="Schmutz J."/>
            <person name="Rabbi I.Y."/>
            <person name="Egesi C."/>
            <person name="Nauluvula P."/>
            <person name="Lebot V."/>
            <person name="Ndunguru J."/>
            <person name="Mkamilo G."/>
            <person name="Bart R.S."/>
            <person name="Setter T.L."/>
            <person name="Gleadow R.M."/>
            <person name="Kulakow P."/>
            <person name="Ferguson M.E."/>
            <person name="Rounsley S."/>
            <person name="Rokhsar D.S."/>
        </authorList>
    </citation>
    <scope>NUCLEOTIDE SEQUENCE [LARGE SCALE GENOMIC DNA]</scope>
    <source>
        <strain evidence="2">cv. AM560-2</strain>
    </source>
</reference>
<organism evidence="1 2">
    <name type="scientific">Manihot esculenta</name>
    <name type="common">Cassava</name>
    <name type="synonym">Jatropha manihot</name>
    <dbReference type="NCBI Taxonomy" id="3983"/>
    <lineage>
        <taxon>Eukaryota</taxon>
        <taxon>Viridiplantae</taxon>
        <taxon>Streptophyta</taxon>
        <taxon>Embryophyta</taxon>
        <taxon>Tracheophyta</taxon>
        <taxon>Spermatophyta</taxon>
        <taxon>Magnoliopsida</taxon>
        <taxon>eudicotyledons</taxon>
        <taxon>Gunneridae</taxon>
        <taxon>Pentapetalae</taxon>
        <taxon>rosids</taxon>
        <taxon>fabids</taxon>
        <taxon>Malpighiales</taxon>
        <taxon>Euphorbiaceae</taxon>
        <taxon>Crotonoideae</taxon>
        <taxon>Manihoteae</taxon>
        <taxon>Manihot</taxon>
    </lineage>
</organism>
<sequence length="109" mass="12311">MAFSCNTENGNKENIHIPPFYLEQRSTPTLLLKSPLLPCKKRRIRKPLEDITHLFNQPVHSVSAPDNRIHPSSSSSSVCKSKCGKRRAEGDVNSSCKKINLVYSSKNFR</sequence>
<keyword evidence="2" id="KW-1185">Reference proteome</keyword>
<gene>
    <name evidence="1" type="ORF">MANES_17G053200v8</name>
</gene>
<evidence type="ECO:0000313" key="1">
    <source>
        <dbReference type="EMBL" id="OAY24906.1"/>
    </source>
</evidence>
<comment type="caution">
    <text evidence="1">The sequence shown here is derived from an EMBL/GenBank/DDBJ whole genome shotgun (WGS) entry which is preliminary data.</text>
</comment>
<accession>A0A2C9U6W8</accession>
<evidence type="ECO:0000313" key="2">
    <source>
        <dbReference type="Proteomes" id="UP000091857"/>
    </source>
</evidence>
<dbReference type="EMBL" id="CM004403">
    <property type="protein sequence ID" value="OAY24906.1"/>
    <property type="molecule type" value="Genomic_DNA"/>
</dbReference>
<dbReference type="AlphaFoldDB" id="A0A2C9U6W8"/>
<proteinExistence type="predicted"/>
<dbReference type="Proteomes" id="UP000091857">
    <property type="component" value="Chromosome 17"/>
</dbReference>
<protein>
    <submittedName>
        <fullName evidence="1">Uncharacterized protein</fullName>
    </submittedName>
</protein>
<dbReference type="OMA" id="CENDNKE"/>
<name>A0A2C9U6W8_MANES</name>
<dbReference type="Gramene" id="Manes.17G053200.1.v8.1">
    <property type="protein sequence ID" value="Manes.17G053200.1.v8.1.CDS.1"/>
    <property type="gene ID" value="Manes.17G053200.v8.1"/>
</dbReference>